<evidence type="ECO:0000256" key="1">
    <source>
        <dbReference type="ARBA" id="ARBA00004123"/>
    </source>
</evidence>
<feature type="domain" description="C2H2-type" evidence="12">
    <location>
        <begin position="313"/>
        <end position="341"/>
    </location>
</feature>
<dbReference type="PANTHER" id="PTHR16515:SF49">
    <property type="entry name" value="GASTRULA ZINC FINGER PROTEIN XLCGF49.1-LIKE-RELATED"/>
    <property type="match status" value="1"/>
</dbReference>
<reference evidence="14" key="1">
    <citation type="submission" date="2014-03" db="EMBL/GenBank/DDBJ databases">
        <authorList>
            <person name="Aksoy S."/>
            <person name="Warren W."/>
            <person name="Wilson R.K."/>
        </authorList>
    </citation>
    <scope>NUCLEOTIDE SEQUENCE [LARGE SCALE GENOMIC DNA]</scope>
    <source>
        <strain evidence="14">IAEA</strain>
    </source>
</reference>
<dbReference type="Proteomes" id="UP000091820">
    <property type="component" value="Unassembled WGS sequence"/>
</dbReference>
<keyword evidence="5" id="KW-0862">Zinc</keyword>
<sequence>MCLSIPRRDIALNTIQMIITSQSALYDLNLRDMKIMQNLTNRVQFFPVSGQNYQYNVNPVLGGSIFNNAVQRQNEGPQSNVYPILDNLTPNRYAEQKSYQYPSDMQSMMDNVAYSTQQQKKYKFDNIMVNTKTIYEQQQQQQHFLGNLQPNILNLEPLQQQKQVQLCPPISGNKTQDCLQQQTQQYLLSDSVLTDQCYDYKQQNLQWQEPPILDYNASSCCRDQQIYSLGFDQNAVNLQTQQNYLNLNSMLNHTDINCYSQQHQQVRFSSEEFSVSNTTVESQRLQNPEINAAKKLDSSYNLGDCIQLSNGRLKCIPCNKEFSGLTYLKQHRNARHSGLHTYRCDKCGKHFKTELNLSNHVKRHEPETKPHKCTWCLKRYHYKFDLKRHIETKHTVRPLSCDHCSMRFTRNDYLKKHIKGHNETCLEKRKRGRPIGSISKSSKSSSSSPPVTALEKDNSSSITVHCDYAQLLRELDEYLLTNS</sequence>
<keyword evidence="14" id="KW-1185">Reference proteome</keyword>
<feature type="compositionally biased region" description="Low complexity" evidence="11">
    <location>
        <begin position="434"/>
        <end position="449"/>
    </location>
</feature>
<dbReference type="VEuPathDB" id="VectorBase:GBRI017504"/>
<evidence type="ECO:0000256" key="10">
    <source>
        <dbReference type="PROSITE-ProRule" id="PRU00042"/>
    </source>
</evidence>
<evidence type="ECO:0000313" key="13">
    <source>
        <dbReference type="EnsemblMetazoa" id="GBRI017504-PA"/>
    </source>
</evidence>
<dbReference type="GO" id="GO:0010468">
    <property type="term" value="P:regulation of gene expression"/>
    <property type="evidence" value="ECO:0007669"/>
    <property type="project" value="TreeGrafter"/>
</dbReference>
<dbReference type="InterPro" id="IPR013087">
    <property type="entry name" value="Znf_C2H2_type"/>
</dbReference>
<dbReference type="EnsemblMetazoa" id="GBRI017504-RA">
    <property type="protein sequence ID" value="GBRI017504-PA"/>
    <property type="gene ID" value="GBRI017504"/>
</dbReference>
<keyword evidence="9" id="KW-0539">Nucleus</keyword>
<evidence type="ECO:0000256" key="8">
    <source>
        <dbReference type="ARBA" id="ARBA00023163"/>
    </source>
</evidence>
<keyword evidence="6" id="KW-0805">Transcription regulation</keyword>
<dbReference type="SUPFAM" id="SSF57667">
    <property type="entry name" value="beta-beta-alpha zinc fingers"/>
    <property type="match status" value="2"/>
</dbReference>
<accession>A0A1A9WF88</accession>
<organism evidence="13 14">
    <name type="scientific">Glossina brevipalpis</name>
    <dbReference type="NCBI Taxonomy" id="37001"/>
    <lineage>
        <taxon>Eukaryota</taxon>
        <taxon>Metazoa</taxon>
        <taxon>Ecdysozoa</taxon>
        <taxon>Arthropoda</taxon>
        <taxon>Hexapoda</taxon>
        <taxon>Insecta</taxon>
        <taxon>Pterygota</taxon>
        <taxon>Neoptera</taxon>
        <taxon>Endopterygota</taxon>
        <taxon>Diptera</taxon>
        <taxon>Brachycera</taxon>
        <taxon>Muscomorpha</taxon>
        <taxon>Hippoboscoidea</taxon>
        <taxon>Glossinidae</taxon>
        <taxon>Glossina</taxon>
    </lineage>
</organism>
<dbReference type="InterPro" id="IPR036236">
    <property type="entry name" value="Znf_C2H2_sf"/>
</dbReference>
<dbReference type="SMART" id="SM00355">
    <property type="entry name" value="ZnF_C2H2"/>
    <property type="match status" value="4"/>
</dbReference>
<evidence type="ECO:0000256" key="3">
    <source>
        <dbReference type="ARBA" id="ARBA00022737"/>
    </source>
</evidence>
<evidence type="ECO:0000313" key="14">
    <source>
        <dbReference type="Proteomes" id="UP000091820"/>
    </source>
</evidence>
<feature type="domain" description="C2H2-type" evidence="12">
    <location>
        <begin position="399"/>
        <end position="421"/>
    </location>
</feature>
<evidence type="ECO:0000256" key="4">
    <source>
        <dbReference type="ARBA" id="ARBA00022771"/>
    </source>
</evidence>
<dbReference type="PROSITE" id="PS00028">
    <property type="entry name" value="ZINC_FINGER_C2H2_1"/>
    <property type="match status" value="4"/>
</dbReference>
<evidence type="ECO:0000256" key="2">
    <source>
        <dbReference type="ARBA" id="ARBA00022723"/>
    </source>
</evidence>
<dbReference type="PROSITE" id="PS50157">
    <property type="entry name" value="ZINC_FINGER_C2H2_2"/>
    <property type="match status" value="3"/>
</dbReference>
<dbReference type="AlphaFoldDB" id="A0A1A9WF88"/>
<dbReference type="GO" id="GO:0005634">
    <property type="term" value="C:nucleus"/>
    <property type="evidence" value="ECO:0007669"/>
    <property type="project" value="UniProtKB-SubCell"/>
</dbReference>
<feature type="region of interest" description="Disordered" evidence="11">
    <location>
        <begin position="426"/>
        <end position="456"/>
    </location>
</feature>
<keyword evidence="2" id="KW-0479">Metal-binding</keyword>
<dbReference type="PANTHER" id="PTHR16515">
    <property type="entry name" value="PR DOMAIN ZINC FINGER PROTEIN"/>
    <property type="match status" value="1"/>
</dbReference>
<dbReference type="Pfam" id="PF00096">
    <property type="entry name" value="zf-C2H2"/>
    <property type="match status" value="2"/>
</dbReference>
<evidence type="ECO:0000256" key="11">
    <source>
        <dbReference type="SAM" id="MobiDB-lite"/>
    </source>
</evidence>
<keyword evidence="4 10" id="KW-0863">Zinc-finger</keyword>
<evidence type="ECO:0000256" key="6">
    <source>
        <dbReference type="ARBA" id="ARBA00023015"/>
    </source>
</evidence>
<feature type="domain" description="C2H2-type" evidence="12">
    <location>
        <begin position="342"/>
        <end position="369"/>
    </location>
</feature>
<dbReference type="Gene3D" id="3.30.160.60">
    <property type="entry name" value="Classic Zinc Finger"/>
    <property type="match status" value="2"/>
</dbReference>
<dbReference type="GO" id="GO:0008270">
    <property type="term" value="F:zinc ion binding"/>
    <property type="evidence" value="ECO:0007669"/>
    <property type="project" value="UniProtKB-KW"/>
</dbReference>
<dbReference type="InterPro" id="IPR050331">
    <property type="entry name" value="Zinc_finger"/>
</dbReference>
<keyword evidence="8" id="KW-0804">Transcription</keyword>
<proteinExistence type="predicted"/>
<comment type="subcellular location">
    <subcellularLocation>
        <location evidence="1">Nucleus</location>
    </subcellularLocation>
</comment>
<reference evidence="13" key="2">
    <citation type="submission" date="2020-05" db="UniProtKB">
        <authorList>
            <consortium name="EnsemblMetazoa"/>
        </authorList>
    </citation>
    <scope>IDENTIFICATION</scope>
    <source>
        <strain evidence="13">IAEA</strain>
    </source>
</reference>
<evidence type="ECO:0000259" key="12">
    <source>
        <dbReference type="PROSITE" id="PS50157"/>
    </source>
</evidence>
<evidence type="ECO:0000256" key="5">
    <source>
        <dbReference type="ARBA" id="ARBA00022833"/>
    </source>
</evidence>
<keyword evidence="7" id="KW-0238">DNA-binding</keyword>
<evidence type="ECO:0000256" key="7">
    <source>
        <dbReference type="ARBA" id="ARBA00023125"/>
    </source>
</evidence>
<dbReference type="GO" id="GO:0003677">
    <property type="term" value="F:DNA binding"/>
    <property type="evidence" value="ECO:0007669"/>
    <property type="project" value="UniProtKB-KW"/>
</dbReference>
<protein>
    <recommendedName>
        <fullName evidence="12">C2H2-type domain-containing protein</fullName>
    </recommendedName>
</protein>
<evidence type="ECO:0000256" key="9">
    <source>
        <dbReference type="ARBA" id="ARBA00023242"/>
    </source>
</evidence>
<name>A0A1A9WF88_9MUSC</name>
<keyword evidence="3" id="KW-0677">Repeat</keyword>
<dbReference type="STRING" id="37001.A0A1A9WF88"/>